<dbReference type="InterPro" id="IPR000073">
    <property type="entry name" value="AB_hydrolase_1"/>
</dbReference>
<dbReference type="PRINTS" id="PR00111">
    <property type="entry name" value="ABHYDROLASE"/>
</dbReference>
<dbReference type="PANTHER" id="PTHR11614">
    <property type="entry name" value="PHOSPHOLIPASE-RELATED"/>
    <property type="match status" value="1"/>
</dbReference>
<dbReference type="AlphaFoldDB" id="W4QWC1"/>
<name>W4QWC1_HALA3</name>
<evidence type="ECO:0000313" key="3">
    <source>
        <dbReference type="Proteomes" id="UP000018896"/>
    </source>
</evidence>
<evidence type="ECO:0000313" key="2">
    <source>
        <dbReference type="EMBL" id="GAE36410.1"/>
    </source>
</evidence>
<keyword evidence="3" id="KW-1185">Reference proteome</keyword>
<proteinExistence type="predicted"/>
<organism evidence="2 3">
    <name type="scientific">Halalkalibacter akibai (strain ATCC 43226 / DSM 21942 / CIP 109018 / JCM 9157 / 1139)</name>
    <name type="common">Bacillus akibai</name>
    <dbReference type="NCBI Taxonomy" id="1236973"/>
    <lineage>
        <taxon>Bacteria</taxon>
        <taxon>Bacillati</taxon>
        <taxon>Bacillota</taxon>
        <taxon>Bacilli</taxon>
        <taxon>Bacillales</taxon>
        <taxon>Bacillaceae</taxon>
        <taxon>Halalkalibacter</taxon>
    </lineage>
</organism>
<dbReference type="InterPro" id="IPR022742">
    <property type="entry name" value="Hydrolase_4"/>
</dbReference>
<reference evidence="2 3" key="1">
    <citation type="journal article" date="2014" name="Genome Announc.">
        <title>Draft Genome Sequences of Three Alkaliphilic Bacillus Strains, Bacillus wakoensis JCM 9140T, Bacillus akibai JCM 9157T, and Bacillus hemicellulosilyticus JCM 9152T.</title>
        <authorList>
            <person name="Yuki M."/>
            <person name="Oshima K."/>
            <person name="Suda W."/>
            <person name="Oshida Y."/>
            <person name="Kitamura K."/>
            <person name="Iida T."/>
            <person name="Hattori M."/>
            <person name="Ohkuma M."/>
        </authorList>
    </citation>
    <scope>NUCLEOTIDE SEQUENCE [LARGE SCALE GENOMIC DNA]</scope>
    <source>
        <strain evidence="2 3">JCM 9157</strain>
    </source>
</reference>
<dbReference type="Proteomes" id="UP000018896">
    <property type="component" value="Unassembled WGS sequence"/>
</dbReference>
<comment type="caution">
    <text evidence="2">The sequence shown here is derived from an EMBL/GenBank/DDBJ whole genome shotgun (WGS) entry which is preliminary data.</text>
</comment>
<gene>
    <name evidence="2" type="ORF">JCM9157_3590</name>
</gene>
<dbReference type="Pfam" id="PF12146">
    <property type="entry name" value="Hydrolase_4"/>
    <property type="match status" value="1"/>
</dbReference>
<dbReference type="STRING" id="1236973.JCM9157_3590"/>
<dbReference type="Gene3D" id="3.40.50.1820">
    <property type="entry name" value="alpha/beta hydrolase"/>
    <property type="match status" value="1"/>
</dbReference>
<dbReference type="RefSeq" id="WP_035666384.1">
    <property type="nucleotide sequence ID" value="NZ_BAUV01000034.1"/>
</dbReference>
<dbReference type="eggNOG" id="COG2267">
    <property type="taxonomic scope" value="Bacteria"/>
</dbReference>
<dbReference type="EMBL" id="BAUV01000034">
    <property type="protein sequence ID" value="GAE36410.1"/>
    <property type="molecule type" value="Genomic_DNA"/>
</dbReference>
<sequence length="303" mass="35326">MIKKALTMIKAECLPFGFKSNYIEAYRRFYNLQVNRCTHEYGYIEANGYNLFVQRFKPINSIETVLLIHGYLDHAASLNKTINHLVKNGYEVICYDLPGHGLSSGERATITSFEDYIKALKDLSDKLLSHLEKRPLLVAHSTGALIALEFISENKHLFAKVALIAPLFRPYLWTASKVGLFITKPFSKKLKRIFQINSHDQQYLTFTKRDPLQEKKLPVTWLYALQAWLKTLKLRRRDDLSFLMIQGNLDKTVDLKHGLKKVKYYYPKSKIILMDNGHHQLLNESRVIREQTFSILLNYLKEK</sequence>
<evidence type="ECO:0000259" key="1">
    <source>
        <dbReference type="Pfam" id="PF12146"/>
    </source>
</evidence>
<feature type="domain" description="Serine aminopeptidase S33" evidence="1">
    <location>
        <begin position="63"/>
        <end position="285"/>
    </location>
</feature>
<dbReference type="InterPro" id="IPR029058">
    <property type="entry name" value="AB_hydrolase_fold"/>
</dbReference>
<dbReference type="SUPFAM" id="SSF53474">
    <property type="entry name" value="alpha/beta-Hydrolases"/>
    <property type="match status" value="1"/>
</dbReference>
<dbReference type="OrthoDB" id="5614837at2"/>
<accession>W4QWC1</accession>
<dbReference type="InterPro" id="IPR051044">
    <property type="entry name" value="MAG_DAG_Lipase"/>
</dbReference>
<protein>
    <submittedName>
        <fullName evidence="2">Lysophospholipase</fullName>
    </submittedName>
</protein>